<feature type="transmembrane region" description="Helical" evidence="1">
    <location>
        <begin position="17"/>
        <end position="38"/>
    </location>
</feature>
<reference evidence="2 3" key="1">
    <citation type="submission" date="2017-11" db="EMBL/GenBank/DDBJ databases">
        <title>De-novo sequencing of pomegranate (Punica granatum L.) genome.</title>
        <authorList>
            <person name="Akparov Z."/>
            <person name="Amiraslanov A."/>
            <person name="Hajiyeva S."/>
            <person name="Abbasov M."/>
            <person name="Kaur K."/>
            <person name="Hamwieh A."/>
            <person name="Solovyev V."/>
            <person name="Salamov A."/>
            <person name="Braich B."/>
            <person name="Kosarev P."/>
            <person name="Mahmoud A."/>
            <person name="Hajiyev E."/>
            <person name="Babayeva S."/>
            <person name="Izzatullayeva V."/>
            <person name="Mammadov A."/>
            <person name="Mammadov A."/>
            <person name="Sharifova S."/>
            <person name="Ojaghi J."/>
            <person name="Eynullazada K."/>
            <person name="Bayramov B."/>
            <person name="Abdulazimova A."/>
            <person name="Shahmuradov I."/>
        </authorList>
    </citation>
    <scope>NUCLEOTIDE SEQUENCE [LARGE SCALE GENOMIC DNA]</scope>
    <source>
        <strain evidence="3">cv. AG2017</strain>
        <tissue evidence="2">Leaf</tissue>
    </source>
</reference>
<dbReference type="PANTHER" id="PTHR43205:SF12">
    <property type="entry name" value="OS06G0602900 PROTEIN"/>
    <property type="match status" value="1"/>
</dbReference>
<name>A0A2I0L4V9_PUNGR</name>
<dbReference type="Gene3D" id="3.90.180.10">
    <property type="entry name" value="Medium-chain alcohol dehydrogenases, catalytic domain"/>
    <property type="match status" value="1"/>
</dbReference>
<evidence type="ECO:0000256" key="1">
    <source>
        <dbReference type="SAM" id="Phobius"/>
    </source>
</evidence>
<dbReference type="GO" id="GO:0016628">
    <property type="term" value="F:oxidoreductase activity, acting on the CH-CH group of donors, NAD or NADP as acceptor"/>
    <property type="evidence" value="ECO:0007669"/>
    <property type="project" value="InterPro"/>
</dbReference>
<feature type="transmembrane region" description="Helical" evidence="1">
    <location>
        <begin position="58"/>
        <end position="78"/>
    </location>
</feature>
<protein>
    <submittedName>
        <fullName evidence="2">Uncharacterized protein</fullName>
    </submittedName>
</protein>
<dbReference type="Gene3D" id="3.40.50.720">
    <property type="entry name" value="NAD(P)-binding Rossmann-like Domain"/>
    <property type="match status" value="1"/>
</dbReference>
<dbReference type="EMBL" id="PGOL01000159">
    <property type="protein sequence ID" value="PKI75673.1"/>
    <property type="molecule type" value="Genomic_DNA"/>
</dbReference>
<evidence type="ECO:0000313" key="2">
    <source>
        <dbReference type="EMBL" id="PKI75673.1"/>
    </source>
</evidence>
<dbReference type="PANTHER" id="PTHR43205">
    <property type="entry name" value="PROSTAGLANDIN REDUCTASE"/>
    <property type="match status" value="1"/>
</dbReference>
<keyword evidence="1" id="KW-1133">Transmembrane helix</keyword>
<organism evidence="2 3">
    <name type="scientific">Punica granatum</name>
    <name type="common">Pomegranate</name>
    <dbReference type="NCBI Taxonomy" id="22663"/>
    <lineage>
        <taxon>Eukaryota</taxon>
        <taxon>Viridiplantae</taxon>
        <taxon>Streptophyta</taxon>
        <taxon>Embryophyta</taxon>
        <taxon>Tracheophyta</taxon>
        <taxon>Spermatophyta</taxon>
        <taxon>Magnoliopsida</taxon>
        <taxon>eudicotyledons</taxon>
        <taxon>Gunneridae</taxon>
        <taxon>Pentapetalae</taxon>
        <taxon>rosids</taxon>
        <taxon>malvids</taxon>
        <taxon>Myrtales</taxon>
        <taxon>Lythraceae</taxon>
        <taxon>Punica</taxon>
    </lineage>
</organism>
<keyword evidence="1" id="KW-0472">Membrane</keyword>
<dbReference type="Proteomes" id="UP000233551">
    <property type="component" value="Unassembled WGS sequence"/>
</dbReference>
<keyword evidence="1" id="KW-0812">Transmembrane</keyword>
<keyword evidence="3" id="KW-1185">Reference proteome</keyword>
<comment type="caution">
    <text evidence="2">The sequence shown here is derived from an EMBL/GenBank/DDBJ whole genome shotgun (WGS) entry which is preliminary data.</text>
</comment>
<proteinExistence type="predicted"/>
<accession>A0A2I0L4V9</accession>
<dbReference type="InterPro" id="IPR045010">
    <property type="entry name" value="MDR_fam"/>
</dbReference>
<evidence type="ECO:0000313" key="3">
    <source>
        <dbReference type="Proteomes" id="UP000233551"/>
    </source>
</evidence>
<gene>
    <name evidence="2" type="ORF">CRG98_003933</name>
</gene>
<dbReference type="AlphaFoldDB" id="A0A2I0L4V9"/>
<sequence length="212" mass="23036">MLDLTIIDGLSQEYVHLSIPCLVAFVSGSSGLTAYGGFYDLCKPKKGERGISCHGHSWFGSIVGNLLSFASAISLGVPEAKARSLLFTLILTLQYLLVGEGLLTDLIQCPESREDGSCGLVADILDGSACGTAFNMVKVEVIHKRMNIEEFLVSDYTDEVPEFVKTISGHVRIGLIRLLQDISKGLESVPHFLCSSLKVKTLERKSSSSWYS</sequence>